<feature type="compositionally biased region" description="Basic and acidic residues" evidence="1">
    <location>
        <begin position="7"/>
        <end position="17"/>
    </location>
</feature>
<organism evidence="4 5">
    <name type="scientific">Cudoniella acicularis</name>
    <dbReference type="NCBI Taxonomy" id="354080"/>
    <lineage>
        <taxon>Eukaryota</taxon>
        <taxon>Fungi</taxon>
        <taxon>Dikarya</taxon>
        <taxon>Ascomycota</taxon>
        <taxon>Pezizomycotina</taxon>
        <taxon>Leotiomycetes</taxon>
        <taxon>Helotiales</taxon>
        <taxon>Tricladiaceae</taxon>
        <taxon>Cudoniella</taxon>
    </lineage>
</organism>
<evidence type="ECO:0000256" key="1">
    <source>
        <dbReference type="SAM" id="MobiDB-lite"/>
    </source>
</evidence>
<feature type="transmembrane region" description="Helical" evidence="2">
    <location>
        <begin position="308"/>
        <end position="328"/>
    </location>
</feature>
<reference evidence="4 5" key="1">
    <citation type="submission" date="2020-03" db="EMBL/GenBank/DDBJ databases">
        <title>Draft Genome Sequence of Cudoniella acicularis.</title>
        <authorList>
            <person name="Buettner E."/>
            <person name="Kellner H."/>
        </authorList>
    </citation>
    <scope>NUCLEOTIDE SEQUENCE [LARGE SCALE GENOMIC DNA]</scope>
    <source>
        <strain evidence="4 5">DSM 108380</strain>
    </source>
</reference>
<dbReference type="InterPro" id="IPR046623">
    <property type="entry name" value="DUF6536"/>
</dbReference>
<feature type="transmembrane region" description="Helical" evidence="2">
    <location>
        <begin position="120"/>
        <end position="143"/>
    </location>
</feature>
<feature type="domain" description="DUF6536" evidence="3">
    <location>
        <begin position="116"/>
        <end position="177"/>
    </location>
</feature>
<evidence type="ECO:0000256" key="2">
    <source>
        <dbReference type="SAM" id="Phobius"/>
    </source>
</evidence>
<gene>
    <name evidence="4" type="ORF">G7Y89_g15139</name>
</gene>
<dbReference type="AlphaFoldDB" id="A0A8H4VQV2"/>
<evidence type="ECO:0000313" key="5">
    <source>
        <dbReference type="Proteomes" id="UP000566819"/>
    </source>
</evidence>
<name>A0A8H4VQV2_9HELO</name>
<proteinExistence type="predicted"/>
<evidence type="ECO:0000313" key="4">
    <source>
        <dbReference type="EMBL" id="KAF4617010.1"/>
    </source>
</evidence>
<keyword evidence="2" id="KW-0812">Transmembrane</keyword>
<sequence>MSSEVSDLSHQRIDERLSNVSKAEADDDAFELQNFEFQVTSAFDIDNVPNLTPSLQRLNSHASDPTRENLLLEQRAQIRSPSNKASLDPAEKSPLEVSATEDIEKKNFFARRFSGWRGGIALNASLAGAVLLINIIILIWAAAKFKFTNGLTTVFSGDCTKARNLELVAHLFINILSDSYNSVLSSSLAIIDESVILYVTPQYSNFTAQYTPPSWNDAILEKVRERAIAGQLKHVGLMECESALNNILQSKYDSMVFVETSVTYNNSTTLIDSGFNDQNTAFTPEDTVIDCWAGPSEADCELFFNSSLMVAVVVANIIKCVVMVLIVLRFTTPTLVTRGDAIASFLEVEDPTTFNLRSIEKCRFHRSNWIFQDYIPYISTPKRWGSSPSRLKWVFSITACIAFVLTAGGMLALTLVDINLNLAGGTSVNLSPDPLPAPSISSIGFDQPSDIATVDIAGNPAILPQGSNPFQLVLLANTPQLILSTGYLLINNLLTDMVGRLGMEQTWHDTNKTPNHDPTRPTTKHLLPPTPLHLCHPPPNPYDRHALPRLFLLLRHRHRTLPIRFQRHPRPPRQQS</sequence>
<dbReference type="PANTHER" id="PTHR35395">
    <property type="entry name" value="DUF6536 DOMAIN-CONTAINING PROTEIN"/>
    <property type="match status" value="1"/>
</dbReference>
<evidence type="ECO:0000259" key="3">
    <source>
        <dbReference type="Pfam" id="PF20163"/>
    </source>
</evidence>
<feature type="region of interest" description="Disordered" evidence="1">
    <location>
        <begin position="1"/>
        <end position="23"/>
    </location>
</feature>
<protein>
    <recommendedName>
        <fullName evidence="3">DUF6536 domain-containing protein</fullName>
    </recommendedName>
</protein>
<accession>A0A8H4VQV2</accession>
<feature type="transmembrane region" description="Helical" evidence="2">
    <location>
        <begin position="393"/>
        <end position="416"/>
    </location>
</feature>
<keyword evidence="5" id="KW-1185">Reference proteome</keyword>
<dbReference type="PANTHER" id="PTHR35395:SF1">
    <property type="entry name" value="DUF6536 DOMAIN-CONTAINING PROTEIN"/>
    <property type="match status" value="1"/>
</dbReference>
<keyword evidence="2" id="KW-0472">Membrane</keyword>
<comment type="caution">
    <text evidence="4">The sequence shown here is derived from an EMBL/GenBank/DDBJ whole genome shotgun (WGS) entry which is preliminary data.</text>
</comment>
<dbReference type="OrthoDB" id="5429634at2759"/>
<dbReference type="EMBL" id="JAAMPI010002223">
    <property type="protein sequence ID" value="KAF4617010.1"/>
    <property type="molecule type" value="Genomic_DNA"/>
</dbReference>
<dbReference type="Pfam" id="PF20163">
    <property type="entry name" value="DUF6536"/>
    <property type="match status" value="1"/>
</dbReference>
<dbReference type="Proteomes" id="UP000566819">
    <property type="component" value="Unassembled WGS sequence"/>
</dbReference>
<keyword evidence="2" id="KW-1133">Transmembrane helix</keyword>